<dbReference type="AlphaFoldDB" id="A0A9P7G5N4"/>
<protein>
    <submittedName>
        <fullName evidence="1">Uncharacterized protein</fullName>
    </submittedName>
</protein>
<gene>
    <name evidence="1" type="ORF">DXG03_009185</name>
</gene>
<evidence type="ECO:0000313" key="1">
    <source>
        <dbReference type="EMBL" id="KAG5644033.1"/>
    </source>
</evidence>
<organism evidence="1 2">
    <name type="scientific">Asterophora parasitica</name>
    <dbReference type="NCBI Taxonomy" id="117018"/>
    <lineage>
        <taxon>Eukaryota</taxon>
        <taxon>Fungi</taxon>
        <taxon>Dikarya</taxon>
        <taxon>Basidiomycota</taxon>
        <taxon>Agaricomycotina</taxon>
        <taxon>Agaricomycetes</taxon>
        <taxon>Agaricomycetidae</taxon>
        <taxon>Agaricales</taxon>
        <taxon>Tricholomatineae</taxon>
        <taxon>Lyophyllaceae</taxon>
        <taxon>Asterophora</taxon>
    </lineage>
</organism>
<keyword evidence="2" id="KW-1185">Reference proteome</keyword>
<dbReference type="Proteomes" id="UP000775547">
    <property type="component" value="Unassembled WGS sequence"/>
</dbReference>
<name>A0A9P7G5N4_9AGAR</name>
<dbReference type="EMBL" id="JABCKV010000085">
    <property type="protein sequence ID" value="KAG5644033.1"/>
    <property type="molecule type" value="Genomic_DNA"/>
</dbReference>
<reference evidence="1" key="2">
    <citation type="submission" date="2021-10" db="EMBL/GenBank/DDBJ databases">
        <title>Phylogenomics reveals ancestral predisposition of the termite-cultivated fungus Termitomyces towards a domesticated lifestyle.</title>
        <authorList>
            <person name="Auxier B."/>
            <person name="Grum-Grzhimaylo A."/>
            <person name="Cardenas M.E."/>
            <person name="Lodge J.D."/>
            <person name="Laessoe T."/>
            <person name="Pedersen O."/>
            <person name="Smith M.E."/>
            <person name="Kuyper T.W."/>
            <person name="Franco-Molano E.A."/>
            <person name="Baroni T.J."/>
            <person name="Aanen D.K."/>
        </authorList>
    </citation>
    <scope>NUCLEOTIDE SEQUENCE</scope>
    <source>
        <strain evidence="1">AP01</strain>
        <tissue evidence="1">Mycelium</tissue>
    </source>
</reference>
<accession>A0A9P7G5N4</accession>
<reference evidence="1" key="1">
    <citation type="submission" date="2020-07" db="EMBL/GenBank/DDBJ databases">
        <authorList>
            <person name="Nieuwenhuis M."/>
            <person name="Van De Peppel L.J.J."/>
        </authorList>
    </citation>
    <scope>NUCLEOTIDE SEQUENCE</scope>
    <source>
        <strain evidence="1">AP01</strain>
        <tissue evidence="1">Mycelium</tissue>
    </source>
</reference>
<comment type="caution">
    <text evidence="1">The sequence shown here is derived from an EMBL/GenBank/DDBJ whole genome shotgun (WGS) entry which is preliminary data.</text>
</comment>
<proteinExistence type="predicted"/>
<sequence length="307" mass="34648">MTTIEIAIKSKFRWNLIFDYDNSDNSGSIVHEFKFTMSGSYSSKKYMETVSVTTRKTAESHGLELQTGASYGPFSASINNSSNSSKELTDMLSNTTSTQTDKTLEWSNEENRTYKVGAHSRVCLYQRSFEAEGMYLRESVYRTTPEPLPKEEMVEEDTIITEVRPTTYLKSLEVYYTSSEVSAPGDRIPENSGQSSDINYRFGGKFVWLVPRYTTNTKEALTRFDVVIQPDEDKHHNDLAKGAGGKFRYLIHVNQKTDLLITKAGLLRSSSSISGTDGWGAKTIDINKGREGSYLYVVWNAEKAWPV</sequence>
<dbReference type="OrthoDB" id="1046782at2759"/>
<evidence type="ECO:0000313" key="2">
    <source>
        <dbReference type="Proteomes" id="UP000775547"/>
    </source>
</evidence>